<dbReference type="PANTHER" id="PTHR45453">
    <property type="entry name" value="PHOSPHATE REGULON SENSOR PROTEIN PHOR"/>
    <property type="match status" value="1"/>
</dbReference>
<name>A0A2T0U7N4_9SPHI</name>
<dbReference type="AlphaFoldDB" id="A0A2T0U7N4"/>
<evidence type="ECO:0000256" key="13">
    <source>
        <dbReference type="SAM" id="Phobius"/>
    </source>
</evidence>
<keyword evidence="6" id="KW-0808">Transferase</keyword>
<dbReference type="SMART" id="SM00387">
    <property type="entry name" value="HATPase_c"/>
    <property type="match status" value="1"/>
</dbReference>
<organism evidence="15 16">
    <name type="scientific">Arcticibacter pallidicorallinus</name>
    <dbReference type="NCBI Taxonomy" id="1259464"/>
    <lineage>
        <taxon>Bacteria</taxon>
        <taxon>Pseudomonadati</taxon>
        <taxon>Bacteroidota</taxon>
        <taxon>Sphingobacteriia</taxon>
        <taxon>Sphingobacteriales</taxon>
        <taxon>Sphingobacteriaceae</taxon>
        <taxon>Arcticibacter</taxon>
    </lineage>
</organism>
<dbReference type="PANTHER" id="PTHR45453:SF1">
    <property type="entry name" value="PHOSPHATE REGULON SENSOR PROTEIN PHOR"/>
    <property type="match status" value="1"/>
</dbReference>
<dbReference type="Gene3D" id="3.30.565.10">
    <property type="entry name" value="Histidine kinase-like ATPase, C-terminal domain"/>
    <property type="match status" value="1"/>
</dbReference>
<comment type="subcellular location">
    <subcellularLocation>
        <location evidence="2">Cell membrane</location>
    </subcellularLocation>
</comment>
<evidence type="ECO:0000256" key="10">
    <source>
        <dbReference type="ARBA" id="ARBA00023012"/>
    </source>
</evidence>
<dbReference type="InterPro" id="IPR003661">
    <property type="entry name" value="HisK_dim/P_dom"/>
</dbReference>
<dbReference type="GO" id="GO:0000155">
    <property type="term" value="F:phosphorelay sensor kinase activity"/>
    <property type="evidence" value="ECO:0007669"/>
    <property type="project" value="InterPro"/>
</dbReference>
<dbReference type="SUPFAM" id="SSF47384">
    <property type="entry name" value="Homodimeric domain of signal transducing histidine kinase"/>
    <property type="match status" value="1"/>
</dbReference>
<keyword evidence="12" id="KW-0175">Coiled coil</keyword>
<dbReference type="GO" id="GO:0005886">
    <property type="term" value="C:plasma membrane"/>
    <property type="evidence" value="ECO:0007669"/>
    <property type="project" value="UniProtKB-SubCell"/>
</dbReference>
<sequence length="611" mass="70204">MTAALLGVMAMQYYFIRESYLQKSQLFDLSVNSALSEVTNKLAKHDAMHFVKQKARAEELKKSREEKRRDQQMAKRQVERFAERVKTLTSNIERDFRVRDSLLRSRFPRIMTIDNDFYETYFRDPDQLSKVHFKIKMHQSVDDFGQVFQNEVHELYVENGDVQKIKKARASAKDTVFYLIEDPLAGLRVVSIPRKNPKLNRELLLAKQRREAELRDLELHRQKENEVKSVNHFFKAAKQRNQKAAIFEDLANDYEQFNIPLLHRVNPRTVDTLLKNELQNRGISLGYLYKISTAKSDSLLFASAADIQVENNSDEVYTTSLFPKGIISDNGLLTVAFPGKNQFMFQNMHAVLASSASLLLVLIGCFSYTIMTIFRQKKVSEMKTDFINNMTHEFKTPVATIMIASEALKDPEITEDKQRVNRLAGIIYDENIRLGNHIERVLNIAKLDKGDLKLDFKQVEVNDLITAIADSMQLQFQKKGAKIKLELNANTDIIRGDEHHLSNVIFNLIDNALKYSKADPEIIISTLNIGKKLVLRVSDNGIGMSKDHLSKIFEQFYRIPTGNLHDVKGFGLGLSYVHDIVNRHNGEIKVRSEKDKGSEFEIVLQTLAQNT</sequence>
<dbReference type="SUPFAM" id="SSF55874">
    <property type="entry name" value="ATPase domain of HSP90 chaperone/DNA topoisomerase II/histidine kinase"/>
    <property type="match status" value="1"/>
</dbReference>
<evidence type="ECO:0000256" key="2">
    <source>
        <dbReference type="ARBA" id="ARBA00004236"/>
    </source>
</evidence>
<feature type="coiled-coil region" evidence="12">
    <location>
        <begin position="50"/>
        <end position="84"/>
    </location>
</feature>
<accession>A0A2T0U7N4</accession>
<evidence type="ECO:0000256" key="8">
    <source>
        <dbReference type="ARBA" id="ARBA00022777"/>
    </source>
</evidence>
<evidence type="ECO:0000256" key="3">
    <source>
        <dbReference type="ARBA" id="ARBA00012438"/>
    </source>
</evidence>
<keyword evidence="7" id="KW-0547">Nucleotide-binding</keyword>
<dbReference type="Pfam" id="PF02518">
    <property type="entry name" value="HATPase_c"/>
    <property type="match status" value="1"/>
</dbReference>
<gene>
    <name evidence="15" type="ORF">B0I27_103403</name>
</gene>
<comment type="caution">
    <text evidence="15">The sequence shown here is derived from an EMBL/GenBank/DDBJ whole genome shotgun (WGS) entry which is preliminary data.</text>
</comment>
<reference evidence="15 16" key="1">
    <citation type="submission" date="2018-03" db="EMBL/GenBank/DDBJ databases">
        <title>Genomic Encyclopedia of Type Strains, Phase III (KMG-III): the genomes of soil and plant-associated and newly described type strains.</title>
        <authorList>
            <person name="Whitman W."/>
        </authorList>
    </citation>
    <scope>NUCLEOTIDE SEQUENCE [LARGE SCALE GENOMIC DNA]</scope>
    <source>
        <strain evidence="15 16">CGMCC 1.9313</strain>
    </source>
</reference>
<dbReference type="Pfam" id="PF00512">
    <property type="entry name" value="HisKA"/>
    <property type="match status" value="1"/>
</dbReference>
<keyword evidence="10" id="KW-0902">Two-component regulatory system</keyword>
<keyword evidence="13" id="KW-0812">Transmembrane</keyword>
<keyword evidence="8 15" id="KW-0418">Kinase</keyword>
<evidence type="ECO:0000313" key="15">
    <source>
        <dbReference type="EMBL" id="PRY53930.1"/>
    </source>
</evidence>
<evidence type="ECO:0000256" key="5">
    <source>
        <dbReference type="ARBA" id="ARBA00022553"/>
    </source>
</evidence>
<dbReference type="Gene3D" id="1.10.287.130">
    <property type="match status" value="1"/>
</dbReference>
<dbReference type="Proteomes" id="UP000238034">
    <property type="component" value="Unassembled WGS sequence"/>
</dbReference>
<keyword evidence="5" id="KW-0597">Phosphoprotein</keyword>
<dbReference type="InterPro" id="IPR003594">
    <property type="entry name" value="HATPase_dom"/>
</dbReference>
<protein>
    <recommendedName>
        <fullName evidence="3">histidine kinase</fullName>
        <ecNumber evidence="3">2.7.13.3</ecNumber>
    </recommendedName>
</protein>
<evidence type="ECO:0000256" key="9">
    <source>
        <dbReference type="ARBA" id="ARBA00022840"/>
    </source>
</evidence>
<evidence type="ECO:0000256" key="7">
    <source>
        <dbReference type="ARBA" id="ARBA00022741"/>
    </source>
</evidence>
<proteinExistence type="predicted"/>
<keyword evidence="9" id="KW-0067">ATP-binding</keyword>
<evidence type="ECO:0000256" key="11">
    <source>
        <dbReference type="ARBA" id="ARBA00023136"/>
    </source>
</evidence>
<evidence type="ECO:0000256" key="4">
    <source>
        <dbReference type="ARBA" id="ARBA00022475"/>
    </source>
</evidence>
<dbReference type="InterPro" id="IPR050351">
    <property type="entry name" value="BphY/WalK/GraS-like"/>
</dbReference>
<dbReference type="FunFam" id="3.30.565.10:FF:000023">
    <property type="entry name" value="PAS domain-containing sensor histidine kinase"/>
    <property type="match status" value="1"/>
</dbReference>
<dbReference type="SMART" id="SM00388">
    <property type="entry name" value="HisKA"/>
    <property type="match status" value="1"/>
</dbReference>
<evidence type="ECO:0000256" key="6">
    <source>
        <dbReference type="ARBA" id="ARBA00022679"/>
    </source>
</evidence>
<feature type="domain" description="Histidine kinase" evidence="14">
    <location>
        <begin position="389"/>
        <end position="608"/>
    </location>
</feature>
<evidence type="ECO:0000256" key="12">
    <source>
        <dbReference type="SAM" id="Coils"/>
    </source>
</evidence>
<dbReference type="InterPro" id="IPR004358">
    <property type="entry name" value="Sig_transdc_His_kin-like_C"/>
</dbReference>
<dbReference type="EC" id="2.7.13.3" evidence="3"/>
<dbReference type="GO" id="GO:0005524">
    <property type="term" value="F:ATP binding"/>
    <property type="evidence" value="ECO:0007669"/>
    <property type="project" value="UniProtKB-KW"/>
</dbReference>
<evidence type="ECO:0000313" key="16">
    <source>
        <dbReference type="Proteomes" id="UP000238034"/>
    </source>
</evidence>
<dbReference type="PROSITE" id="PS50109">
    <property type="entry name" value="HIS_KIN"/>
    <property type="match status" value="1"/>
</dbReference>
<comment type="catalytic activity">
    <reaction evidence="1">
        <text>ATP + protein L-histidine = ADP + protein N-phospho-L-histidine.</text>
        <dbReference type="EC" id="2.7.13.3"/>
    </reaction>
</comment>
<keyword evidence="13" id="KW-1133">Transmembrane helix</keyword>
<dbReference type="InterPro" id="IPR005467">
    <property type="entry name" value="His_kinase_dom"/>
</dbReference>
<keyword evidence="16" id="KW-1185">Reference proteome</keyword>
<dbReference type="CDD" id="cd00075">
    <property type="entry name" value="HATPase"/>
    <property type="match status" value="1"/>
</dbReference>
<evidence type="ECO:0000256" key="1">
    <source>
        <dbReference type="ARBA" id="ARBA00000085"/>
    </source>
</evidence>
<keyword evidence="4" id="KW-1003">Cell membrane</keyword>
<dbReference type="GO" id="GO:0016036">
    <property type="term" value="P:cellular response to phosphate starvation"/>
    <property type="evidence" value="ECO:0007669"/>
    <property type="project" value="TreeGrafter"/>
</dbReference>
<dbReference type="PRINTS" id="PR00344">
    <property type="entry name" value="BCTRLSENSOR"/>
</dbReference>
<dbReference type="EMBL" id="PVTH01000003">
    <property type="protein sequence ID" value="PRY53930.1"/>
    <property type="molecule type" value="Genomic_DNA"/>
</dbReference>
<dbReference type="GO" id="GO:0004721">
    <property type="term" value="F:phosphoprotein phosphatase activity"/>
    <property type="evidence" value="ECO:0007669"/>
    <property type="project" value="TreeGrafter"/>
</dbReference>
<evidence type="ECO:0000259" key="14">
    <source>
        <dbReference type="PROSITE" id="PS50109"/>
    </source>
</evidence>
<dbReference type="InterPro" id="IPR036890">
    <property type="entry name" value="HATPase_C_sf"/>
</dbReference>
<dbReference type="InterPro" id="IPR036097">
    <property type="entry name" value="HisK_dim/P_sf"/>
</dbReference>
<keyword evidence="11 13" id="KW-0472">Membrane</keyword>
<feature type="transmembrane region" description="Helical" evidence="13">
    <location>
        <begin position="350"/>
        <end position="374"/>
    </location>
</feature>
<dbReference type="CDD" id="cd00082">
    <property type="entry name" value="HisKA"/>
    <property type="match status" value="1"/>
</dbReference>